<evidence type="ECO:0000256" key="4">
    <source>
        <dbReference type="ARBA" id="ARBA00022452"/>
    </source>
</evidence>
<accession>A0A261U0H5</accession>
<evidence type="ECO:0000259" key="15">
    <source>
        <dbReference type="Pfam" id="PF00593"/>
    </source>
</evidence>
<dbReference type="InterPro" id="IPR036942">
    <property type="entry name" value="Beta-barrel_TonB_sf"/>
</dbReference>
<dbReference type="CDD" id="cd01347">
    <property type="entry name" value="ligand_gated_channel"/>
    <property type="match status" value="1"/>
</dbReference>
<dbReference type="Proteomes" id="UP000216913">
    <property type="component" value="Unassembled WGS sequence"/>
</dbReference>
<evidence type="ECO:0000256" key="6">
    <source>
        <dbReference type="ARBA" id="ARBA00022729"/>
    </source>
</evidence>
<keyword evidence="8 11" id="KW-0472">Membrane</keyword>
<dbReference type="InterPro" id="IPR000531">
    <property type="entry name" value="Beta-barrel_TonB"/>
</dbReference>
<evidence type="ECO:0000256" key="3">
    <source>
        <dbReference type="ARBA" id="ARBA00022448"/>
    </source>
</evidence>
<evidence type="ECO:0000256" key="2">
    <source>
        <dbReference type="ARBA" id="ARBA00009810"/>
    </source>
</evidence>
<evidence type="ECO:0000256" key="8">
    <source>
        <dbReference type="ARBA" id="ARBA00023136"/>
    </source>
</evidence>
<keyword evidence="7 12" id="KW-0798">TonB box</keyword>
<keyword evidence="10 11" id="KW-0998">Cell outer membrane</keyword>
<dbReference type="Gene3D" id="2.170.130.10">
    <property type="entry name" value="TonB-dependent receptor, plug domain"/>
    <property type="match status" value="1"/>
</dbReference>
<dbReference type="PROSITE" id="PS00430">
    <property type="entry name" value="TONB_DEPENDENT_REC_1"/>
    <property type="match status" value="1"/>
</dbReference>
<dbReference type="AlphaFoldDB" id="A0A261U0H5"/>
<organism evidence="17 18">
    <name type="scientific">Bordetella genomosp. 5</name>
    <dbReference type="NCBI Taxonomy" id="1395608"/>
    <lineage>
        <taxon>Bacteria</taxon>
        <taxon>Pseudomonadati</taxon>
        <taxon>Pseudomonadota</taxon>
        <taxon>Betaproteobacteria</taxon>
        <taxon>Burkholderiales</taxon>
        <taxon>Alcaligenaceae</taxon>
        <taxon>Bordetella</taxon>
    </lineage>
</organism>
<dbReference type="PROSITE" id="PS52016">
    <property type="entry name" value="TONB_DEPENDENT_REC_3"/>
    <property type="match status" value="1"/>
</dbReference>
<dbReference type="InterPro" id="IPR012910">
    <property type="entry name" value="Plug_dom"/>
</dbReference>
<comment type="subcellular location">
    <subcellularLocation>
        <location evidence="1 11">Cell outer membrane</location>
        <topology evidence="1 11">Multi-pass membrane protein</topology>
    </subcellularLocation>
</comment>
<keyword evidence="18" id="KW-1185">Reference proteome</keyword>
<keyword evidence="9 17" id="KW-0675">Receptor</keyword>
<gene>
    <name evidence="17" type="ORF">CAL25_03365</name>
</gene>
<evidence type="ECO:0000256" key="13">
    <source>
        <dbReference type="RuleBase" id="RU003357"/>
    </source>
</evidence>
<evidence type="ECO:0000256" key="5">
    <source>
        <dbReference type="ARBA" id="ARBA00022692"/>
    </source>
</evidence>
<protein>
    <submittedName>
        <fullName evidence="17">TonB-dependent receptor</fullName>
    </submittedName>
</protein>
<dbReference type="Gene3D" id="2.40.170.20">
    <property type="entry name" value="TonB-dependent receptor, beta-barrel domain"/>
    <property type="match status" value="1"/>
</dbReference>
<evidence type="ECO:0000313" key="18">
    <source>
        <dbReference type="Proteomes" id="UP000216913"/>
    </source>
</evidence>
<dbReference type="GO" id="GO:0015344">
    <property type="term" value="F:siderophore uptake transmembrane transporter activity"/>
    <property type="evidence" value="ECO:0007669"/>
    <property type="project" value="TreeGrafter"/>
</dbReference>
<evidence type="ECO:0000256" key="1">
    <source>
        <dbReference type="ARBA" id="ARBA00004571"/>
    </source>
</evidence>
<evidence type="ECO:0000256" key="9">
    <source>
        <dbReference type="ARBA" id="ARBA00023170"/>
    </source>
</evidence>
<name>A0A261U0H5_9BORD</name>
<dbReference type="RefSeq" id="WP_094798504.1">
    <property type="nucleotide sequence ID" value="NZ_NEVN01000001.1"/>
</dbReference>
<feature type="short sequence motif" description="TonB box" evidence="12">
    <location>
        <begin position="36"/>
        <end position="42"/>
    </location>
</feature>
<evidence type="ECO:0000256" key="14">
    <source>
        <dbReference type="SAM" id="SignalP"/>
    </source>
</evidence>
<keyword evidence="4 11" id="KW-1134">Transmembrane beta strand</keyword>
<dbReference type="PANTHER" id="PTHR30069">
    <property type="entry name" value="TONB-DEPENDENT OUTER MEMBRANE RECEPTOR"/>
    <property type="match status" value="1"/>
</dbReference>
<dbReference type="Pfam" id="PF00593">
    <property type="entry name" value="TonB_dep_Rec_b-barrel"/>
    <property type="match status" value="1"/>
</dbReference>
<dbReference type="Pfam" id="PF07715">
    <property type="entry name" value="Plug"/>
    <property type="match status" value="1"/>
</dbReference>
<evidence type="ECO:0000256" key="12">
    <source>
        <dbReference type="PROSITE-ProRule" id="PRU10143"/>
    </source>
</evidence>
<dbReference type="SUPFAM" id="SSF56935">
    <property type="entry name" value="Porins"/>
    <property type="match status" value="1"/>
</dbReference>
<keyword evidence="6 14" id="KW-0732">Signal</keyword>
<feature type="domain" description="TonB-dependent receptor plug" evidence="16">
    <location>
        <begin position="49"/>
        <end position="157"/>
    </location>
</feature>
<feature type="domain" description="TonB-dependent receptor-like beta-barrel" evidence="15">
    <location>
        <begin position="221"/>
        <end position="639"/>
    </location>
</feature>
<evidence type="ECO:0000256" key="7">
    <source>
        <dbReference type="ARBA" id="ARBA00023077"/>
    </source>
</evidence>
<keyword evidence="3 11" id="KW-0813">Transport</keyword>
<evidence type="ECO:0000313" key="17">
    <source>
        <dbReference type="EMBL" id="OZI55448.1"/>
    </source>
</evidence>
<evidence type="ECO:0000256" key="11">
    <source>
        <dbReference type="PROSITE-ProRule" id="PRU01360"/>
    </source>
</evidence>
<dbReference type="InterPro" id="IPR010916">
    <property type="entry name" value="TonB_box_CS"/>
</dbReference>
<sequence length="683" mass="74107">MKSRSIRRYAGALLCTAPALASAQQAGNPAPSELDTVTVTAQRVPTDGRTLPVSISVITAQDIAASSARTMQDLLSTQAGIHLVNTTSSNDNAIVDLRGFGITGFSNTLILIDGVKQNTNDLSAPNLGVIPLGQVERVEIVRGSGSVQYGGGTTGGVINIITRGPFNKEPVTASATATFGSYGLRQYDASAALNNEKVGVDAFVQSLHTDGYRDHSGERREGGGGGLTFRHDNGSIRLYARTTTQRLDLPGARAIDPFTGLNEYQDDPRGSKNDIDYVKSTSTIFGTQIVQDIGPGTLYADASSREKKLNGRSFDGFGDTLRDQKLEENNLSLRYRLPFDGGHSLIVGADALEAKTTSTQDAYYAFEQAKWQSRQHQYGLFAEGQVRATDSTYVTAGVRRQYASDDLSALSGDAGTPSDRGNHLTAWQLGVRQDLSRGFGVYGKIGRSFRLPNADELLSVQSPLSPQTSTDKELGVTWQSERSSARLSWFRYDLTNEIQYNPLADGMWGPGTGANTNLDPTRRQGIELEGHHALSSSLTLDANVTWMEAEFRSGNYAGVDLAGKDVPLAPKWLANAGVTWRPTDAFLWNVSAQYVGKSRMDNDQANQFGKQLDAYVLFNTKLAYKFTRNVEAAVGVNNIFDRQYATYGIRGGNADFAMLGSEARYNLYPAPGRNFYASLTLRY</sequence>
<evidence type="ECO:0000259" key="16">
    <source>
        <dbReference type="Pfam" id="PF07715"/>
    </source>
</evidence>
<dbReference type="PANTHER" id="PTHR30069:SF27">
    <property type="entry name" value="BLL4766 PROTEIN"/>
    <property type="match status" value="1"/>
</dbReference>
<dbReference type="InterPro" id="IPR039426">
    <property type="entry name" value="TonB-dep_rcpt-like"/>
</dbReference>
<comment type="similarity">
    <text evidence="2 11 13">Belongs to the TonB-dependent receptor family.</text>
</comment>
<keyword evidence="5 11" id="KW-0812">Transmembrane</keyword>
<dbReference type="EMBL" id="NEVP01000001">
    <property type="protein sequence ID" value="OZI55448.1"/>
    <property type="molecule type" value="Genomic_DNA"/>
</dbReference>
<comment type="caution">
    <text evidence="17">The sequence shown here is derived from an EMBL/GenBank/DDBJ whole genome shotgun (WGS) entry which is preliminary data.</text>
</comment>
<reference evidence="17 18" key="1">
    <citation type="submission" date="2017-05" db="EMBL/GenBank/DDBJ databases">
        <title>Complete and WGS of Bordetella genogroups.</title>
        <authorList>
            <person name="Spilker T."/>
            <person name="LiPuma J."/>
        </authorList>
    </citation>
    <scope>NUCLEOTIDE SEQUENCE [LARGE SCALE GENOMIC DNA]</scope>
    <source>
        <strain evidence="17 18">AU10456</strain>
    </source>
</reference>
<proteinExistence type="inferred from homology"/>
<feature type="chain" id="PRO_5012379205" evidence="14">
    <location>
        <begin position="24"/>
        <end position="683"/>
    </location>
</feature>
<dbReference type="GO" id="GO:0009279">
    <property type="term" value="C:cell outer membrane"/>
    <property type="evidence" value="ECO:0007669"/>
    <property type="project" value="UniProtKB-SubCell"/>
</dbReference>
<dbReference type="GO" id="GO:0044718">
    <property type="term" value="P:siderophore transmembrane transport"/>
    <property type="evidence" value="ECO:0007669"/>
    <property type="project" value="TreeGrafter"/>
</dbReference>
<evidence type="ECO:0000256" key="10">
    <source>
        <dbReference type="ARBA" id="ARBA00023237"/>
    </source>
</evidence>
<dbReference type="InterPro" id="IPR037066">
    <property type="entry name" value="Plug_dom_sf"/>
</dbReference>
<dbReference type="OrthoDB" id="183532at2"/>
<feature type="signal peptide" evidence="14">
    <location>
        <begin position="1"/>
        <end position="23"/>
    </location>
</feature>